<evidence type="ECO:0000256" key="1">
    <source>
        <dbReference type="SAM" id="Coils"/>
    </source>
</evidence>
<evidence type="ECO:0000256" key="2">
    <source>
        <dbReference type="SAM" id="Phobius"/>
    </source>
</evidence>
<dbReference type="STRING" id="908615.SAMN05421540_102370"/>
<accession>A0A1H3XHX6</accession>
<dbReference type="Pfam" id="PF19579">
    <property type="entry name" value="FtsL_2"/>
    <property type="match status" value="1"/>
</dbReference>
<protein>
    <recommendedName>
        <fullName evidence="5">S-adenosyl-methyltransferase</fullName>
    </recommendedName>
</protein>
<keyword evidence="1" id="KW-0175">Coiled coil</keyword>
<dbReference type="InterPro" id="IPR045755">
    <property type="entry name" value="FtsL-like"/>
</dbReference>
<proteinExistence type="predicted"/>
<keyword evidence="2" id="KW-1133">Transmembrane helix</keyword>
<evidence type="ECO:0000313" key="4">
    <source>
        <dbReference type="Proteomes" id="UP000198820"/>
    </source>
</evidence>
<gene>
    <name evidence="3" type="ORF">SAMN05421540_102370</name>
</gene>
<feature type="transmembrane region" description="Helical" evidence="2">
    <location>
        <begin position="20"/>
        <end position="38"/>
    </location>
</feature>
<keyword evidence="4" id="KW-1185">Reference proteome</keyword>
<reference evidence="3 4" key="1">
    <citation type="submission" date="2016-10" db="EMBL/GenBank/DDBJ databases">
        <authorList>
            <person name="de Groot N.N."/>
        </authorList>
    </citation>
    <scope>NUCLEOTIDE SEQUENCE [LARGE SCALE GENOMIC DNA]</scope>
    <source>
        <strain evidence="3 4">DSM 23581</strain>
    </source>
</reference>
<sequence>MQDGFFSFLKGDFLTSKDSLKTWVFIVYITVLAMIMIASSHQAEQKVYEVAELNQELQELRSEFVDTRKRLMRLKMESNIADMMSERGIYTSLKPAYKIVVKSEDE</sequence>
<evidence type="ECO:0008006" key="5">
    <source>
        <dbReference type="Google" id="ProtNLM"/>
    </source>
</evidence>
<dbReference type="AlphaFoldDB" id="A0A1H3XHX6"/>
<dbReference type="Proteomes" id="UP000198820">
    <property type="component" value="Unassembled WGS sequence"/>
</dbReference>
<feature type="coiled-coil region" evidence="1">
    <location>
        <begin position="43"/>
        <end position="77"/>
    </location>
</feature>
<evidence type="ECO:0000313" key="3">
    <source>
        <dbReference type="EMBL" id="SDZ99007.1"/>
    </source>
</evidence>
<dbReference type="RefSeq" id="WP_093239782.1">
    <property type="nucleotide sequence ID" value="NZ_FNQF01000002.1"/>
</dbReference>
<organism evidence="3 4">
    <name type="scientific">Psychroflexus halocasei</name>
    <dbReference type="NCBI Taxonomy" id="908615"/>
    <lineage>
        <taxon>Bacteria</taxon>
        <taxon>Pseudomonadati</taxon>
        <taxon>Bacteroidota</taxon>
        <taxon>Flavobacteriia</taxon>
        <taxon>Flavobacteriales</taxon>
        <taxon>Flavobacteriaceae</taxon>
        <taxon>Psychroflexus</taxon>
    </lineage>
</organism>
<name>A0A1H3XHX6_9FLAO</name>
<keyword evidence="2" id="KW-0812">Transmembrane</keyword>
<dbReference type="EMBL" id="FNQF01000002">
    <property type="protein sequence ID" value="SDZ99007.1"/>
    <property type="molecule type" value="Genomic_DNA"/>
</dbReference>
<keyword evidence="2" id="KW-0472">Membrane</keyword>